<gene>
    <name evidence="7" type="ORF">RI543_005001</name>
</gene>
<feature type="compositionally biased region" description="Polar residues" evidence="5">
    <location>
        <begin position="473"/>
        <end position="484"/>
    </location>
</feature>
<evidence type="ECO:0000259" key="6">
    <source>
        <dbReference type="SMART" id="SM01027"/>
    </source>
</evidence>
<dbReference type="InterPro" id="IPR025069">
    <property type="entry name" value="Cpsf2_C"/>
</dbReference>
<evidence type="ECO:0000256" key="5">
    <source>
        <dbReference type="SAM" id="MobiDB-lite"/>
    </source>
</evidence>
<evidence type="ECO:0000313" key="7">
    <source>
        <dbReference type="EMBL" id="KAK5773692.1"/>
    </source>
</evidence>
<dbReference type="InterPro" id="IPR035639">
    <property type="entry name" value="CPSF2_MBL"/>
</dbReference>
<dbReference type="GO" id="GO:0003723">
    <property type="term" value="F:RNA binding"/>
    <property type="evidence" value="ECO:0007669"/>
    <property type="project" value="UniProtKB-KW"/>
</dbReference>
<feature type="compositionally biased region" description="Acidic residues" evidence="5">
    <location>
        <begin position="492"/>
        <end position="503"/>
    </location>
</feature>
<sequence>MTFKYLCCDDGSGTLVGTVLQFENVTILIDPSWVADKISYKAAVSYWSEVIPTIDLIILSEPTIESLGAYALLFYNFLSHFISRIDVYATLPISNLGRVSTIDYYVNRGIVGPFTTNEMDLDDIEKAFDFIKSLRYSQIVDLKFKFDGLTLTAFNSGSTPGGSLWCISTYEEKIIYAKRWNHTKGTLLNGANLLDNSGKPISALMRPSAIITTFDKFGVSKPFKRRNREFKDLIKQLITKKSINNTIIIPVEITSRFLELFVIIHELIYNSNKLGQSLNIPVLFISYSRGRNLTYAKSMLEWLTASLLKNWGAKDNKSPFIMGNCFHVIKIEELNKFQGPKICLVSNVDTLVNKVIDKLNNSDNLNIILTEAISKINSNPDSLLSKFYERWNVSIKNDSNFKDGNTIQFKDSIALTVWKNEYLKDKELEDFKTKIIERRETNKRKENQLRQELKKGTDSFQMNNGNKNNMNGIRSNDFNINGISNNEGRNNEEDDDGEDDDDDIFLMKNRANINNLNYEIPVDMHTTGKSKYKMFPFNPKREKPDDYGTIVDFTKFIPKEERDTEFENDEIEDSNTSSKDKNILRGTKRKHTNLGGRNKNKSGNEYYNIDEDEEDEDEYIITDIPIKRTKRGRPSKDINYNEDSNENFDNIDYLDALNNPSKRVCETKTITLNVNLIPFSLENIVDQRSAAVIWPLLKSRKIILLGPPEAQNETIINNLNKKNIDVMKTRFSDKIVIDTKIKTLDISIDMELDQLLNWQKIGNDHTIAQVVGRLVKEKPKDHANEHYHSREKLILKALDKPSVLHPTGTLSVGDVRLAELKRKLTEQDHSAEFKGEGMLVVDNEVAVRKINDGETVIDGSPSELFDTVKSMVTEMLAKI</sequence>
<dbReference type="InterPro" id="IPR001279">
    <property type="entry name" value="Metallo-B-lactamas"/>
</dbReference>
<feature type="compositionally biased region" description="Basic and acidic residues" evidence="5">
    <location>
        <begin position="442"/>
        <end position="457"/>
    </location>
</feature>
<dbReference type="Pfam" id="PF16661">
    <property type="entry name" value="Lactamase_B_6"/>
    <property type="match status" value="1"/>
</dbReference>
<dbReference type="AlphaFoldDB" id="A0AAN7WL83"/>
<comment type="similarity">
    <text evidence="4">Belongs to the metallo-beta-lactamase superfamily. RNA-metabolizing metallo-beta-lactamase-like family. CPSF2/YSH1 subfamily.</text>
</comment>
<protein>
    <recommendedName>
        <fullName evidence="4">Cleavage and polyadenylation specificity factor subunit 2</fullName>
    </recommendedName>
    <alternativeName>
        <fullName evidence="4">Cleavage and polyadenylation specificity factor 100 kDa subunit</fullName>
    </alternativeName>
</protein>
<dbReference type="GO" id="GO:0005847">
    <property type="term" value="C:mRNA cleavage and polyadenylation specificity factor complex"/>
    <property type="evidence" value="ECO:0007669"/>
    <property type="project" value="InterPro"/>
</dbReference>
<evidence type="ECO:0000256" key="3">
    <source>
        <dbReference type="ARBA" id="ARBA00023242"/>
    </source>
</evidence>
<evidence type="ECO:0000313" key="8">
    <source>
        <dbReference type="Proteomes" id="UP001306508"/>
    </source>
</evidence>
<feature type="compositionally biased region" description="Acidic residues" evidence="5">
    <location>
        <begin position="564"/>
        <end position="573"/>
    </location>
</feature>
<dbReference type="SMART" id="SM01027">
    <property type="entry name" value="Beta-Casp"/>
    <property type="match status" value="1"/>
</dbReference>
<comment type="caution">
    <text evidence="7">The sequence shown here is derived from an EMBL/GenBank/DDBJ whole genome shotgun (WGS) entry which is preliminary data.</text>
</comment>
<dbReference type="GO" id="GO:0006397">
    <property type="term" value="P:mRNA processing"/>
    <property type="evidence" value="ECO:0007669"/>
    <property type="project" value="UniProtKB-KW"/>
</dbReference>
<organism evidence="7 8">
    <name type="scientific">Arxiozyma heterogenica</name>
    <dbReference type="NCBI Taxonomy" id="278026"/>
    <lineage>
        <taxon>Eukaryota</taxon>
        <taxon>Fungi</taxon>
        <taxon>Dikarya</taxon>
        <taxon>Ascomycota</taxon>
        <taxon>Saccharomycotina</taxon>
        <taxon>Saccharomycetes</taxon>
        <taxon>Saccharomycetales</taxon>
        <taxon>Saccharomycetaceae</taxon>
        <taxon>Arxiozyma</taxon>
    </lineage>
</organism>
<feature type="compositionally biased region" description="Low complexity" evidence="5">
    <location>
        <begin position="462"/>
        <end position="472"/>
    </location>
</feature>
<dbReference type="Pfam" id="PF13299">
    <property type="entry name" value="CPSF100_C"/>
    <property type="match status" value="1"/>
</dbReference>
<feature type="region of interest" description="Disordered" evidence="5">
    <location>
        <begin position="564"/>
        <end position="610"/>
    </location>
</feature>
<dbReference type="CDD" id="cd16293">
    <property type="entry name" value="CPSF2-like_MBL-fold"/>
    <property type="match status" value="1"/>
</dbReference>
<keyword evidence="8" id="KW-1185">Reference proteome</keyword>
<feature type="region of interest" description="Disordered" evidence="5">
    <location>
        <begin position="442"/>
        <end position="503"/>
    </location>
</feature>
<dbReference type="Gene3D" id="3.40.50.10890">
    <property type="match status" value="1"/>
</dbReference>
<reference evidence="8" key="1">
    <citation type="submission" date="2023-07" db="EMBL/GenBank/DDBJ databases">
        <title>A draft genome of Kazachstania heterogenica Y-27499.</title>
        <authorList>
            <person name="Donic C."/>
            <person name="Kralova J.S."/>
            <person name="Fidel L."/>
            <person name="Ben-Dor S."/>
            <person name="Jung S."/>
        </authorList>
    </citation>
    <scope>NUCLEOTIDE SEQUENCE [LARGE SCALE GENOMIC DNA]</scope>
    <source>
        <strain evidence="8">Y27499</strain>
    </source>
</reference>
<keyword evidence="3 4" id="KW-0539">Nucleus</keyword>
<feature type="domain" description="Beta-Casp" evidence="6">
    <location>
        <begin position="257"/>
        <end position="373"/>
    </location>
</feature>
<dbReference type="InterPro" id="IPR036866">
    <property type="entry name" value="RibonucZ/Hydroxyglut_hydro"/>
</dbReference>
<dbReference type="EMBL" id="JAWIZZ010000071">
    <property type="protein sequence ID" value="KAK5773692.1"/>
    <property type="molecule type" value="Genomic_DNA"/>
</dbReference>
<dbReference type="InterPro" id="IPR027075">
    <property type="entry name" value="CPSF2"/>
</dbReference>
<keyword evidence="4" id="KW-0694">RNA-binding</keyword>
<evidence type="ECO:0000256" key="4">
    <source>
        <dbReference type="RuleBase" id="RU365006"/>
    </source>
</evidence>
<evidence type="ECO:0000256" key="1">
    <source>
        <dbReference type="ARBA" id="ARBA00004123"/>
    </source>
</evidence>
<dbReference type="SUPFAM" id="SSF56281">
    <property type="entry name" value="Metallo-hydrolase/oxidoreductase"/>
    <property type="match status" value="1"/>
</dbReference>
<accession>A0AAN7WL83</accession>
<proteinExistence type="inferred from homology"/>
<keyword evidence="2 4" id="KW-0507">mRNA processing</keyword>
<dbReference type="PANTHER" id="PTHR45922:SF1">
    <property type="entry name" value="CLEAVAGE AND POLYADENYLATION SPECIFICITY FACTOR SUBUNIT 2"/>
    <property type="match status" value="1"/>
</dbReference>
<dbReference type="Gene3D" id="3.60.15.10">
    <property type="entry name" value="Ribonuclease Z/Hydroxyacylglutathione hydrolase-like"/>
    <property type="match status" value="1"/>
</dbReference>
<comment type="subcellular location">
    <subcellularLocation>
        <location evidence="1 4">Nucleus</location>
    </subcellularLocation>
</comment>
<name>A0AAN7WL83_9SACH</name>
<dbReference type="PANTHER" id="PTHR45922">
    <property type="entry name" value="CLEAVAGE AND POLYADENYLATION SPECIFICITY FACTOR SUBUNIT 2"/>
    <property type="match status" value="1"/>
</dbReference>
<dbReference type="InterPro" id="IPR022712">
    <property type="entry name" value="Beta_Casp"/>
</dbReference>
<dbReference type="Proteomes" id="UP001306508">
    <property type="component" value="Unassembled WGS sequence"/>
</dbReference>
<evidence type="ECO:0000256" key="2">
    <source>
        <dbReference type="ARBA" id="ARBA00022664"/>
    </source>
</evidence>